<dbReference type="GO" id="GO:0009986">
    <property type="term" value="C:cell surface"/>
    <property type="evidence" value="ECO:0007669"/>
    <property type="project" value="TreeGrafter"/>
</dbReference>
<keyword evidence="11" id="KW-1185">Reference proteome</keyword>
<proteinExistence type="inferred from homology"/>
<dbReference type="PANTHER" id="PTHR31297:SF41">
    <property type="entry name" value="ENDOGLUCANASE, PUTATIVE (AFU_ORTHOLOGUE AFUA_5G01830)-RELATED"/>
    <property type="match status" value="1"/>
</dbReference>
<evidence type="ECO:0000256" key="1">
    <source>
        <dbReference type="ARBA" id="ARBA00005641"/>
    </source>
</evidence>
<evidence type="ECO:0000313" key="11">
    <source>
        <dbReference type="Proteomes" id="UP000663918"/>
    </source>
</evidence>
<dbReference type="PANTHER" id="PTHR31297">
    <property type="entry name" value="GLUCAN ENDO-1,6-BETA-GLUCOSIDASE B"/>
    <property type="match status" value="1"/>
</dbReference>
<dbReference type="RefSeq" id="WP_207870883.1">
    <property type="nucleotide sequence ID" value="NZ_CP062222.1"/>
</dbReference>
<dbReference type="SUPFAM" id="SSF49785">
    <property type="entry name" value="Galactose-binding domain-like"/>
    <property type="match status" value="1"/>
</dbReference>
<evidence type="ECO:0000313" key="10">
    <source>
        <dbReference type="EMBL" id="QTC91704.1"/>
    </source>
</evidence>
<dbReference type="InterPro" id="IPR001547">
    <property type="entry name" value="Glyco_hydro_5"/>
</dbReference>
<keyword evidence="4" id="KW-0119">Carbohydrate metabolism</keyword>
<keyword evidence="6" id="KW-0624">Polysaccharide degradation</keyword>
<dbReference type="Proteomes" id="UP000663918">
    <property type="component" value="Chromosome"/>
</dbReference>
<dbReference type="InterPro" id="IPR050386">
    <property type="entry name" value="Glycosyl_hydrolase_5"/>
</dbReference>
<feature type="chain" id="PRO_5038022569" evidence="8">
    <location>
        <begin position="24"/>
        <end position="586"/>
    </location>
</feature>
<organism evidence="10 11">
    <name type="scientific">Brevundimonas goettingensis</name>
    <dbReference type="NCBI Taxonomy" id="2774190"/>
    <lineage>
        <taxon>Bacteria</taxon>
        <taxon>Pseudomonadati</taxon>
        <taxon>Pseudomonadota</taxon>
        <taxon>Alphaproteobacteria</taxon>
        <taxon>Caulobacterales</taxon>
        <taxon>Caulobacteraceae</taxon>
        <taxon>Brevundimonas</taxon>
    </lineage>
</organism>
<accession>A0A975GWE9</accession>
<reference evidence="10" key="1">
    <citation type="submission" date="2020-09" db="EMBL/GenBank/DDBJ databases">
        <title>Brevundimonas sp. LVF2 isolated from a puddle in Goettingen, Germany.</title>
        <authorList>
            <person name="Friedrich I."/>
            <person name="Klassen A."/>
            <person name="Hannes N."/>
            <person name="Schneider D."/>
            <person name="Hertel R."/>
            <person name="Daniel R."/>
        </authorList>
    </citation>
    <scope>NUCLEOTIDE SEQUENCE</scope>
    <source>
        <strain evidence="10">LVF2</strain>
    </source>
</reference>
<protein>
    <submittedName>
        <fullName evidence="10">Cellulase family glycosylhydrolase</fullName>
    </submittedName>
</protein>
<dbReference type="CDD" id="cd04080">
    <property type="entry name" value="CBM6_cellulase-like"/>
    <property type="match status" value="1"/>
</dbReference>
<name>A0A975GWE9_9CAUL</name>
<evidence type="ECO:0000256" key="7">
    <source>
        <dbReference type="RuleBase" id="RU361153"/>
    </source>
</evidence>
<keyword evidence="3" id="KW-0136">Cellulose degradation</keyword>
<feature type="domain" description="Glycoside hydrolase family 5" evidence="9">
    <location>
        <begin position="94"/>
        <end position="353"/>
    </location>
</feature>
<dbReference type="GO" id="GO:0005576">
    <property type="term" value="C:extracellular region"/>
    <property type="evidence" value="ECO:0007669"/>
    <property type="project" value="TreeGrafter"/>
</dbReference>
<dbReference type="SUPFAM" id="SSF51445">
    <property type="entry name" value="(Trans)glycosidases"/>
    <property type="match status" value="1"/>
</dbReference>
<comment type="similarity">
    <text evidence="1 7">Belongs to the glycosyl hydrolase 5 (cellulase A) family.</text>
</comment>
<dbReference type="InterPro" id="IPR008979">
    <property type="entry name" value="Galactose-bd-like_sf"/>
</dbReference>
<evidence type="ECO:0000256" key="5">
    <source>
        <dbReference type="ARBA" id="ARBA00023295"/>
    </source>
</evidence>
<evidence type="ECO:0000256" key="4">
    <source>
        <dbReference type="ARBA" id="ARBA00023277"/>
    </source>
</evidence>
<feature type="signal peptide" evidence="8">
    <location>
        <begin position="1"/>
        <end position="23"/>
    </location>
</feature>
<dbReference type="Gene3D" id="3.20.20.80">
    <property type="entry name" value="Glycosidases"/>
    <property type="match status" value="1"/>
</dbReference>
<evidence type="ECO:0000256" key="8">
    <source>
        <dbReference type="SAM" id="SignalP"/>
    </source>
</evidence>
<dbReference type="KEGG" id="bgoe:IFJ75_01850"/>
<evidence type="ECO:0000259" key="9">
    <source>
        <dbReference type="Pfam" id="PF00150"/>
    </source>
</evidence>
<gene>
    <name evidence="10" type="ORF">IFJ75_01850</name>
</gene>
<dbReference type="GO" id="GO:0030245">
    <property type="term" value="P:cellulose catabolic process"/>
    <property type="evidence" value="ECO:0007669"/>
    <property type="project" value="UniProtKB-KW"/>
</dbReference>
<evidence type="ECO:0000256" key="6">
    <source>
        <dbReference type="ARBA" id="ARBA00023326"/>
    </source>
</evidence>
<evidence type="ECO:0000256" key="3">
    <source>
        <dbReference type="ARBA" id="ARBA00023001"/>
    </source>
</evidence>
<dbReference type="GO" id="GO:0008422">
    <property type="term" value="F:beta-glucosidase activity"/>
    <property type="evidence" value="ECO:0007669"/>
    <property type="project" value="TreeGrafter"/>
</dbReference>
<keyword evidence="2 7" id="KW-0378">Hydrolase</keyword>
<sequence length="586" mass="64370">MVATRLIALCGALSLAVAASPTAAQIASPEPGFLHARGTEIVDGQGRPILLRGMGLGGWVLQEGYMLQLPELGQQHVIRARIAALIGEEKTEAFYAAWRANYVTKSDIDAMGRWGFNSVRVPLHYDQLTLPADREPTPDVDTWNEAGFQQIDDLIGWVKANGMVLILDLHAAPGGQGTDLAISDRDPSKPSLWESPENRRKTVALWRKLAERYADEPAVGAYDILNEPNWDFEKPGGGHGCEETTNAPLRSLMMEITAAIREVDRRHLIVIEGNCWGNNYRGVLPVWDDNMALSFHKYWNANDVASIADIVRLRDENQVPIWLGESGENSNTWFRDAIRLVEDQNIGWAFWPLKKIGFNQPLEVVPNPGWPALVAWLTGKGPAPTPAEAEATLMRMAEHDIRFENNTVHPDVIDAMLRQPHSDATMPFADHRIGSGPVVIPAADYDLGRAGHAWSDTRDASYESPGQRIWWNTGRTYRNDGVDIGREGDGSPFVTDFVTGEWLRYTVTADAAGERAVAVSVRSASPARLSLSLNGAAPVEIAVPADSDWREVATPPLPFVAGSNRLILKVEDCSDCEVRSLTAAAD</sequence>
<dbReference type="Pfam" id="PF00150">
    <property type="entry name" value="Cellulase"/>
    <property type="match status" value="1"/>
</dbReference>
<keyword evidence="8" id="KW-0732">Signal</keyword>
<keyword evidence="5 7" id="KW-0326">Glycosidase</keyword>
<dbReference type="InterPro" id="IPR017853">
    <property type="entry name" value="GH"/>
</dbReference>
<dbReference type="Gene3D" id="2.60.120.260">
    <property type="entry name" value="Galactose-binding domain-like"/>
    <property type="match status" value="1"/>
</dbReference>
<dbReference type="EMBL" id="CP062222">
    <property type="protein sequence ID" value="QTC91704.1"/>
    <property type="molecule type" value="Genomic_DNA"/>
</dbReference>
<dbReference type="AlphaFoldDB" id="A0A975GWE9"/>
<evidence type="ECO:0000256" key="2">
    <source>
        <dbReference type="ARBA" id="ARBA00022801"/>
    </source>
</evidence>